<proteinExistence type="predicted"/>
<dbReference type="Proteomes" id="UP000602395">
    <property type="component" value="Unassembled WGS sequence"/>
</dbReference>
<dbReference type="InterPro" id="IPR017520">
    <property type="entry name" value="CHP03086"/>
</dbReference>
<dbReference type="InterPro" id="IPR017517">
    <property type="entry name" value="Maleyloyr_isom"/>
</dbReference>
<dbReference type="Pfam" id="PF11716">
    <property type="entry name" value="MDMPI_N"/>
    <property type="match status" value="1"/>
</dbReference>
<protein>
    <submittedName>
        <fullName evidence="2">TIGR03086 family protein</fullName>
    </submittedName>
</protein>
<name>A0ABR7WDT2_9ACTN</name>
<comment type="caution">
    <text evidence="2">The sequence shown here is derived from an EMBL/GenBank/DDBJ whole genome shotgun (WGS) entry which is preliminary data.</text>
</comment>
<sequence length="188" mass="20106">MTTSSDITQTLAAEYTRLATGFGDVLDEVPSDRWAAPSPCDGWTARDVVGHVIETQRDFIARHEIDLGETPALDDPAAAWRAHRTAVADRLAEPAVGVKPFDGHFGPTTVGETLLRFYGFDMVAHRWDVASAVGRELRFTDAELDMMATAAAGFGPALYGDGVCKSGVEAGPDADRQARVLAMLGRSA</sequence>
<evidence type="ECO:0000259" key="1">
    <source>
        <dbReference type="Pfam" id="PF11716"/>
    </source>
</evidence>
<dbReference type="NCBIfam" id="TIGR03083">
    <property type="entry name" value="maleylpyruvate isomerase family mycothiol-dependent enzyme"/>
    <property type="match status" value="1"/>
</dbReference>
<gene>
    <name evidence="2" type="ORF">IDF66_14105</name>
</gene>
<accession>A0ABR7WDT2</accession>
<dbReference type="RefSeq" id="WP_190267317.1">
    <property type="nucleotide sequence ID" value="NZ_BAABAD010000004.1"/>
</dbReference>
<organism evidence="2 3">
    <name type="scientific">Gordonia hankookensis</name>
    <dbReference type="NCBI Taxonomy" id="589403"/>
    <lineage>
        <taxon>Bacteria</taxon>
        <taxon>Bacillati</taxon>
        <taxon>Actinomycetota</taxon>
        <taxon>Actinomycetes</taxon>
        <taxon>Mycobacteriales</taxon>
        <taxon>Gordoniaceae</taxon>
        <taxon>Gordonia</taxon>
    </lineage>
</organism>
<dbReference type="SUPFAM" id="SSF109854">
    <property type="entry name" value="DinB/YfiT-like putative metalloenzymes"/>
    <property type="match status" value="1"/>
</dbReference>
<feature type="domain" description="Mycothiol-dependent maleylpyruvate isomerase metal-binding" evidence="1">
    <location>
        <begin position="19"/>
        <end position="130"/>
    </location>
</feature>
<dbReference type="NCBIfam" id="TIGR03086">
    <property type="entry name" value="TIGR03086 family metal-binding protein"/>
    <property type="match status" value="1"/>
</dbReference>
<dbReference type="InterPro" id="IPR024344">
    <property type="entry name" value="MDMPI_metal-binding"/>
</dbReference>
<keyword evidence="3" id="KW-1185">Reference proteome</keyword>
<reference evidence="2 3" key="1">
    <citation type="submission" date="2020-09" db="EMBL/GenBank/DDBJ databases">
        <title>Novel species in genus Gordonia.</title>
        <authorList>
            <person name="Zhang G."/>
        </authorList>
    </citation>
    <scope>NUCLEOTIDE SEQUENCE [LARGE SCALE GENOMIC DNA]</scope>
    <source>
        <strain evidence="2 3">ON-33</strain>
    </source>
</reference>
<evidence type="ECO:0000313" key="3">
    <source>
        <dbReference type="Proteomes" id="UP000602395"/>
    </source>
</evidence>
<evidence type="ECO:0000313" key="2">
    <source>
        <dbReference type="EMBL" id="MBD1320716.1"/>
    </source>
</evidence>
<dbReference type="EMBL" id="JACWMS010000002">
    <property type="protein sequence ID" value="MBD1320716.1"/>
    <property type="molecule type" value="Genomic_DNA"/>
</dbReference>
<dbReference type="InterPro" id="IPR034660">
    <property type="entry name" value="DinB/YfiT-like"/>
</dbReference>
<dbReference type="Gene3D" id="1.20.120.450">
    <property type="entry name" value="dinb family like domain"/>
    <property type="match status" value="1"/>
</dbReference>